<evidence type="ECO:0000313" key="2">
    <source>
        <dbReference type="Proteomes" id="UP000231474"/>
    </source>
</evidence>
<comment type="caution">
    <text evidence="1">The sequence shown here is derived from an EMBL/GenBank/DDBJ whole genome shotgun (WGS) entry which is preliminary data.</text>
</comment>
<reference evidence="2" key="1">
    <citation type="submission" date="2017-09" db="EMBL/GenBank/DDBJ databases">
        <title>Depth-based differentiation of microbial function through sediment-hosted aquifers and enrichment of novel symbionts in the deep terrestrial subsurface.</title>
        <authorList>
            <person name="Probst A.J."/>
            <person name="Ladd B."/>
            <person name="Jarett J.K."/>
            <person name="Geller-Mcgrath D.E."/>
            <person name="Sieber C.M.K."/>
            <person name="Emerson J.B."/>
            <person name="Anantharaman K."/>
            <person name="Thomas B.C."/>
            <person name="Malmstrom R."/>
            <person name="Stieglmeier M."/>
            <person name="Klingl A."/>
            <person name="Woyke T."/>
            <person name="Ryan C.M."/>
            <person name="Banfield J.F."/>
        </authorList>
    </citation>
    <scope>NUCLEOTIDE SEQUENCE [LARGE SCALE GENOMIC DNA]</scope>
</reference>
<evidence type="ECO:0000313" key="1">
    <source>
        <dbReference type="EMBL" id="PJE67517.1"/>
    </source>
</evidence>
<dbReference type="PANTHER" id="PTHR40084:SF1">
    <property type="entry name" value="PHOSPHOTRANSFERASE"/>
    <property type="match status" value="1"/>
</dbReference>
<protein>
    <recommendedName>
        <fullName evidence="3">DNA helicase UvrD</fullName>
    </recommendedName>
</protein>
<dbReference type="CDD" id="cd19067">
    <property type="entry name" value="PfuEndoQ-like"/>
    <property type="match status" value="1"/>
</dbReference>
<evidence type="ECO:0008006" key="3">
    <source>
        <dbReference type="Google" id="ProtNLM"/>
    </source>
</evidence>
<sequence>MSDGRPIFGLSARDLAALILDTSPQALIVPAHAWTPHFSLYGSESGFDSLSECFGDMAKNIYAIETGLSSDPAMNWRIGELDNRSIISCSDAHSGAKLGREATVFEVEEIKKLRYEDIKEAIIERKIAYTIEFYPEEGKYHFTGHRNCGIRQSPEETSRLGEICPVCGKHLTVGVMHRVEQLAARELKTQNSKLKTDDFGVRWIGYEERPPYVMSVPLLEILAESLETTVGSQKAISEYKNLTANFGGEFGVLLNAETSEIAKTSGSRVAEGIKKVRGGDIVVEPGYDGVFGTVKIWPEGKDVAKEEEEKEQLALF</sequence>
<dbReference type="PANTHER" id="PTHR40084">
    <property type="entry name" value="PHOSPHOHYDROLASE, PHP FAMILY"/>
    <property type="match status" value="1"/>
</dbReference>
<dbReference type="AlphaFoldDB" id="A0A2M8L3R8"/>
<organism evidence="1 2">
    <name type="scientific">Candidatus Shapirobacteria bacterium CG10_big_fil_rev_8_21_14_0_10_40_9</name>
    <dbReference type="NCBI Taxonomy" id="1974888"/>
    <lineage>
        <taxon>Bacteria</taxon>
        <taxon>Candidatus Shapironibacteriota</taxon>
    </lineage>
</organism>
<dbReference type="Proteomes" id="UP000231474">
    <property type="component" value="Unassembled WGS sequence"/>
</dbReference>
<accession>A0A2M8L3R8</accession>
<name>A0A2M8L3R8_9BACT</name>
<proteinExistence type="predicted"/>
<dbReference type="EMBL" id="PFEK01000039">
    <property type="protein sequence ID" value="PJE67517.1"/>
    <property type="molecule type" value="Genomic_DNA"/>
</dbReference>
<gene>
    <name evidence="1" type="ORF">COU95_02020</name>
</gene>